<dbReference type="EMBL" id="JAJJML010000001">
    <property type="protein sequence ID" value="MCC9036945.1"/>
    <property type="molecule type" value="Genomic_DNA"/>
</dbReference>
<evidence type="ECO:0000313" key="2">
    <source>
        <dbReference type="EMBL" id="MBD3904578.1"/>
    </source>
</evidence>
<organism evidence="3 5">
    <name type="scientific">Chryseobacterium muglaense</name>
    <dbReference type="NCBI Taxonomy" id="2893752"/>
    <lineage>
        <taxon>Bacteria</taxon>
        <taxon>Pseudomonadati</taxon>
        <taxon>Bacteroidota</taxon>
        <taxon>Flavobacteriia</taxon>
        <taxon>Flavobacteriales</taxon>
        <taxon>Weeksellaceae</taxon>
        <taxon>Chryseobacterium group</taxon>
        <taxon>Chryseobacterium</taxon>
    </lineage>
</organism>
<reference evidence="4" key="2">
    <citation type="submission" date="2023-07" db="EMBL/GenBank/DDBJ databases">
        <title>Description of novel Chryseobacterium sp. strain C-2.</title>
        <authorList>
            <person name="Saticioglu I.B."/>
        </authorList>
    </citation>
    <scope>NUCLEOTIDE SEQUENCE [LARGE SCALE GENOMIC DNA]</scope>
    <source>
        <strain evidence="4">C-2</strain>
    </source>
</reference>
<proteinExistence type="predicted"/>
<dbReference type="RefSeq" id="WP_191179113.1">
    <property type="nucleotide sequence ID" value="NZ_JACXXP010000006.1"/>
</dbReference>
<gene>
    <name evidence="2" type="ORF">IEW27_08235</name>
    <name evidence="3" type="ORF">LNP80_22300</name>
</gene>
<evidence type="ECO:0000256" key="1">
    <source>
        <dbReference type="SAM" id="MobiDB-lite"/>
    </source>
</evidence>
<dbReference type="AlphaFoldDB" id="A0A9Q3V0F5"/>
<sequence>MASTTETGHAKNIANFQTLIEFLMGYGSSYNPSKTSLQLPTLIALKSSSEIALADVLSNNTIYNRKVSERQEAFSGVKTMATRFINAIQVSDASEGSIKEAKFYNRKLQGKRASPPKNPTSPEATPTTISVSQQSYDQLIQHLSALKMVLANEPNYQPNEPELLVDTLASTITDLQNKNLEVIRAYANVNNARITRNKLLYGDKIGIYETVSDIKKYIKAIFGATSPEFAQIKGIEFSKIKN</sequence>
<dbReference type="Proteomes" id="UP000603715">
    <property type="component" value="Unassembled WGS sequence"/>
</dbReference>
<evidence type="ECO:0000313" key="4">
    <source>
        <dbReference type="Proteomes" id="UP000603715"/>
    </source>
</evidence>
<comment type="caution">
    <text evidence="3">The sequence shown here is derived from an EMBL/GenBank/DDBJ whole genome shotgun (WGS) entry which is preliminary data.</text>
</comment>
<feature type="region of interest" description="Disordered" evidence="1">
    <location>
        <begin position="106"/>
        <end position="127"/>
    </location>
</feature>
<dbReference type="EMBL" id="JACXXP010000006">
    <property type="protein sequence ID" value="MBD3904578.1"/>
    <property type="molecule type" value="Genomic_DNA"/>
</dbReference>
<reference evidence="2" key="3">
    <citation type="submission" date="2024-05" db="EMBL/GenBank/DDBJ databases">
        <title>Description of novel Chryseobacterium sp. strain C-2.</title>
        <authorList>
            <person name="Saticioglu I.B."/>
        </authorList>
    </citation>
    <scope>NUCLEOTIDE SEQUENCE</scope>
    <source>
        <strain evidence="2">C-2</strain>
    </source>
</reference>
<dbReference type="Proteomes" id="UP001107960">
    <property type="component" value="Unassembled WGS sequence"/>
</dbReference>
<evidence type="ECO:0000313" key="5">
    <source>
        <dbReference type="Proteomes" id="UP001107960"/>
    </source>
</evidence>
<evidence type="ECO:0000313" key="3">
    <source>
        <dbReference type="EMBL" id="MCC9036945.1"/>
    </source>
</evidence>
<name>A0A9Q3V0F5_9FLAO</name>
<keyword evidence="4" id="KW-1185">Reference proteome</keyword>
<protein>
    <submittedName>
        <fullName evidence="3">Uncharacterized protein</fullName>
    </submittedName>
</protein>
<accession>A0A9Q3V0F5</accession>
<reference evidence="3" key="1">
    <citation type="submission" date="2021-11" db="EMBL/GenBank/DDBJ databases">
        <title>Description of novel Chryseobacterium species.</title>
        <authorList>
            <person name="Saticioglu I.B."/>
            <person name="Ay H."/>
            <person name="Altun S."/>
            <person name="Duman M."/>
        </authorList>
    </citation>
    <scope>NUCLEOTIDE SEQUENCE</scope>
    <source>
        <strain evidence="3">C-39</strain>
    </source>
</reference>